<evidence type="ECO:0000256" key="2">
    <source>
        <dbReference type="SAM" id="Phobius"/>
    </source>
</evidence>
<dbReference type="EMBL" id="CP060719">
    <property type="protein sequence ID" value="QNN70445.1"/>
    <property type="molecule type" value="Genomic_DNA"/>
</dbReference>
<reference evidence="3 4" key="1">
    <citation type="submission" date="2020-08" db="EMBL/GenBank/DDBJ databases">
        <title>Genome sequence of Thermomonas carbonis KCTC 42013T.</title>
        <authorList>
            <person name="Hyun D.-W."/>
            <person name="Bae J.-W."/>
        </authorList>
    </citation>
    <scope>NUCLEOTIDE SEQUENCE [LARGE SCALE GENOMIC DNA]</scope>
    <source>
        <strain evidence="3 4">KCTC 42013</strain>
    </source>
</reference>
<feature type="region of interest" description="Disordered" evidence="1">
    <location>
        <begin position="68"/>
        <end position="102"/>
    </location>
</feature>
<evidence type="ECO:0000313" key="3">
    <source>
        <dbReference type="EMBL" id="QNN70445.1"/>
    </source>
</evidence>
<proteinExistence type="predicted"/>
<accession>A0A7G9SRH0</accession>
<sequence length="131" mass="13730">MQTPPANRPDANTLQAAAADAGIQLPDAAIQAFQHGRMIEAIKLVRAANPGLDLARAKAAMEYLQRAQRSTTGAAAGQPEVAQQRGPTPLSRGMRPPTVEKGDPPGQLRWVLIVLGLLAAGFWLAFGGMPG</sequence>
<dbReference type="AlphaFoldDB" id="A0A7G9SRH0"/>
<evidence type="ECO:0000313" key="4">
    <source>
        <dbReference type="Proteomes" id="UP000515804"/>
    </source>
</evidence>
<dbReference type="RefSeq" id="WP_187552961.1">
    <property type="nucleotide sequence ID" value="NZ_BMZL01000001.1"/>
</dbReference>
<evidence type="ECO:0000256" key="1">
    <source>
        <dbReference type="SAM" id="MobiDB-lite"/>
    </source>
</evidence>
<keyword evidence="4" id="KW-1185">Reference proteome</keyword>
<organism evidence="3 4">
    <name type="scientific">Thermomonas carbonis</name>
    <dbReference type="NCBI Taxonomy" id="1463158"/>
    <lineage>
        <taxon>Bacteria</taxon>
        <taxon>Pseudomonadati</taxon>
        <taxon>Pseudomonadota</taxon>
        <taxon>Gammaproteobacteria</taxon>
        <taxon>Lysobacterales</taxon>
        <taxon>Lysobacteraceae</taxon>
        <taxon>Thermomonas</taxon>
    </lineage>
</organism>
<protein>
    <submittedName>
        <fullName evidence="3">Uncharacterized protein</fullName>
    </submittedName>
</protein>
<feature type="transmembrane region" description="Helical" evidence="2">
    <location>
        <begin position="110"/>
        <end position="129"/>
    </location>
</feature>
<dbReference type="KEGG" id="tcn:H9L16_02085"/>
<keyword evidence="2" id="KW-0812">Transmembrane</keyword>
<dbReference type="Proteomes" id="UP000515804">
    <property type="component" value="Chromosome"/>
</dbReference>
<name>A0A7G9SRH0_9GAMM</name>
<keyword evidence="2" id="KW-1133">Transmembrane helix</keyword>
<keyword evidence="2" id="KW-0472">Membrane</keyword>
<gene>
    <name evidence="3" type="ORF">H9L16_02085</name>
</gene>